<dbReference type="Proteomes" id="UP000551327">
    <property type="component" value="Unassembled WGS sequence"/>
</dbReference>
<feature type="region of interest" description="Disordered" evidence="7">
    <location>
        <begin position="243"/>
        <end position="265"/>
    </location>
</feature>
<evidence type="ECO:0000256" key="5">
    <source>
        <dbReference type="ARBA" id="ARBA00048200"/>
    </source>
</evidence>
<evidence type="ECO:0000256" key="2">
    <source>
        <dbReference type="ARBA" id="ARBA00010944"/>
    </source>
</evidence>
<dbReference type="RefSeq" id="WP_185678938.1">
    <property type="nucleotide sequence ID" value="NZ_JACLAX010000006.1"/>
</dbReference>
<keyword evidence="6 9" id="KW-0560">Oxidoreductase</keyword>
<organism evidence="9 10">
    <name type="scientific">Novosphingobium piscinae</name>
    <dbReference type="NCBI Taxonomy" id="1507448"/>
    <lineage>
        <taxon>Bacteria</taxon>
        <taxon>Pseudomonadati</taxon>
        <taxon>Pseudomonadota</taxon>
        <taxon>Alphaproteobacteria</taxon>
        <taxon>Sphingomonadales</taxon>
        <taxon>Sphingomonadaceae</taxon>
        <taxon>Novosphingobium</taxon>
    </lineage>
</organism>
<comment type="pathway">
    <text evidence="1 6">Carbohydrate biosynthesis; dTDP-L-rhamnose biosynthesis.</text>
</comment>
<dbReference type="EMBL" id="JACLAX010000006">
    <property type="protein sequence ID" value="MBC2669048.1"/>
    <property type="molecule type" value="Genomic_DNA"/>
</dbReference>
<dbReference type="InterPro" id="IPR005913">
    <property type="entry name" value="dTDP_dehydrorham_reduct"/>
</dbReference>
<dbReference type="SUPFAM" id="SSF51735">
    <property type="entry name" value="NAD(P)-binding Rossmann-fold domains"/>
    <property type="match status" value="1"/>
</dbReference>
<comment type="similarity">
    <text evidence="2 6">Belongs to the dTDP-4-dehydrorhamnose reductase family.</text>
</comment>
<dbReference type="EC" id="1.1.1.133" evidence="3 6"/>
<evidence type="ECO:0000259" key="8">
    <source>
        <dbReference type="Pfam" id="PF04321"/>
    </source>
</evidence>
<evidence type="ECO:0000256" key="7">
    <source>
        <dbReference type="SAM" id="MobiDB-lite"/>
    </source>
</evidence>
<dbReference type="Gene3D" id="3.90.25.10">
    <property type="entry name" value="UDP-galactose 4-epimerase, domain 1"/>
    <property type="match status" value="1"/>
</dbReference>
<dbReference type="InterPro" id="IPR036291">
    <property type="entry name" value="NAD(P)-bd_dom_sf"/>
</dbReference>
<dbReference type="PANTHER" id="PTHR10491:SF4">
    <property type="entry name" value="METHIONINE ADENOSYLTRANSFERASE 2 SUBUNIT BETA"/>
    <property type="match status" value="1"/>
</dbReference>
<dbReference type="Pfam" id="PF04321">
    <property type="entry name" value="RmlD_sub_bind"/>
    <property type="match status" value="1"/>
</dbReference>
<evidence type="ECO:0000256" key="1">
    <source>
        <dbReference type="ARBA" id="ARBA00004781"/>
    </source>
</evidence>
<comment type="function">
    <text evidence="6">Catalyzes the reduction of dTDP-6-deoxy-L-lyxo-4-hexulose to yield dTDP-L-rhamnose.</text>
</comment>
<dbReference type="UniPathway" id="UPA00124"/>
<comment type="cofactor">
    <cofactor evidence="6">
        <name>Mg(2+)</name>
        <dbReference type="ChEBI" id="CHEBI:18420"/>
    </cofactor>
    <text evidence="6">Binds 1 Mg(2+) ion per monomer.</text>
</comment>
<evidence type="ECO:0000313" key="9">
    <source>
        <dbReference type="EMBL" id="MBC2669048.1"/>
    </source>
</evidence>
<sequence length="297" mass="30826">MRIAVTGNGGQVVRSLVERGMAAGHVVLPVGRPQLDLAAGDPDAVLRALDRAEPEAIVSAAAYTAVDKAESEPDLAHAVNATGAGHVARAAARLGVPLVHLSTDYVFAGDGTRAYREEDDTGPTGVYGASKLAGEQAVLSTWNNSAVLRTAWVYSPFGANFVKTMLRLAESRDELGVVADQWGNPTSALDIADGVLAVLDNLLGSTAPELRGVFHMTGTGATNWASFAAAIFAASAERGGPTARVKPITTADYPTPARRPANSRLDGGKLEQIHGVRLPEWQGATAAVVARLLTADS</sequence>
<dbReference type="NCBIfam" id="TIGR01214">
    <property type="entry name" value="rmlD"/>
    <property type="match status" value="1"/>
</dbReference>
<name>A0A7X1FY24_9SPHN</name>
<evidence type="ECO:0000313" key="10">
    <source>
        <dbReference type="Proteomes" id="UP000551327"/>
    </source>
</evidence>
<keyword evidence="6" id="KW-0521">NADP</keyword>
<dbReference type="GO" id="GO:0019305">
    <property type="term" value="P:dTDP-rhamnose biosynthetic process"/>
    <property type="evidence" value="ECO:0007669"/>
    <property type="project" value="UniProtKB-UniPathway"/>
</dbReference>
<comment type="catalytic activity">
    <reaction evidence="5 6">
        <text>dTDP-beta-L-rhamnose + NADP(+) = dTDP-4-dehydro-beta-L-rhamnose + NADPH + H(+)</text>
        <dbReference type="Rhea" id="RHEA:21796"/>
        <dbReference type="ChEBI" id="CHEBI:15378"/>
        <dbReference type="ChEBI" id="CHEBI:57510"/>
        <dbReference type="ChEBI" id="CHEBI:57783"/>
        <dbReference type="ChEBI" id="CHEBI:58349"/>
        <dbReference type="ChEBI" id="CHEBI:62830"/>
        <dbReference type="EC" id="1.1.1.133"/>
    </reaction>
</comment>
<comment type="caution">
    <text evidence="9">The sequence shown here is derived from an EMBL/GenBank/DDBJ whole genome shotgun (WGS) entry which is preliminary data.</text>
</comment>
<protein>
    <recommendedName>
        <fullName evidence="4 6">dTDP-4-dehydrorhamnose reductase</fullName>
        <ecNumber evidence="3 6">1.1.1.133</ecNumber>
    </recommendedName>
</protein>
<evidence type="ECO:0000256" key="3">
    <source>
        <dbReference type="ARBA" id="ARBA00012929"/>
    </source>
</evidence>
<dbReference type="AlphaFoldDB" id="A0A7X1FY24"/>
<reference evidence="9 10" key="1">
    <citation type="submission" date="2020-08" db="EMBL/GenBank/DDBJ databases">
        <title>The genome sequence of type strain Novosphingobium piscinae KCTC 42194.</title>
        <authorList>
            <person name="Liu Y."/>
        </authorList>
    </citation>
    <scope>NUCLEOTIDE SEQUENCE [LARGE SCALE GENOMIC DNA]</scope>
    <source>
        <strain evidence="9 10">KCTC 42194</strain>
    </source>
</reference>
<dbReference type="Gene3D" id="3.40.50.720">
    <property type="entry name" value="NAD(P)-binding Rossmann-like Domain"/>
    <property type="match status" value="1"/>
</dbReference>
<evidence type="ECO:0000256" key="6">
    <source>
        <dbReference type="RuleBase" id="RU364082"/>
    </source>
</evidence>
<dbReference type="GO" id="GO:0008831">
    <property type="term" value="F:dTDP-4-dehydrorhamnose reductase activity"/>
    <property type="evidence" value="ECO:0007669"/>
    <property type="project" value="UniProtKB-EC"/>
</dbReference>
<gene>
    <name evidence="9" type="primary">rfbD</name>
    <name evidence="9" type="ORF">H7F53_07830</name>
</gene>
<feature type="domain" description="RmlD-like substrate binding" evidence="8">
    <location>
        <begin position="1"/>
        <end position="292"/>
    </location>
</feature>
<proteinExistence type="inferred from homology"/>
<dbReference type="PANTHER" id="PTHR10491">
    <property type="entry name" value="DTDP-4-DEHYDRORHAMNOSE REDUCTASE"/>
    <property type="match status" value="1"/>
</dbReference>
<dbReference type="InterPro" id="IPR029903">
    <property type="entry name" value="RmlD-like-bd"/>
</dbReference>
<evidence type="ECO:0000256" key="4">
    <source>
        <dbReference type="ARBA" id="ARBA00017099"/>
    </source>
</evidence>
<accession>A0A7X1FY24</accession>
<dbReference type="CDD" id="cd05254">
    <property type="entry name" value="dTDP_HR_like_SDR_e"/>
    <property type="match status" value="1"/>
</dbReference>
<keyword evidence="10" id="KW-1185">Reference proteome</keyword>